<protein>
    <recommendedName>
        <fullName evidence="3">DUF535 domain-containing protein</fullName>
    </recommendedName>
</protein>
<evidence type="ECO:0000313" key="2">
    <source>
        <dbReference type="Proteomes" id="UP000198461"/>
    </source>
</evidence>
<organism evidence="1 2">
    <name type="scientific">Sulfurivirga caldicuralii</name>
    <dbReference type="NCBI Taxonomy" id="364032"/>
    <lineage>
        <taxon>Bacteria</taxon>
        <taxon>Pseudomonadati</taxon>
        <taxon>Pseudomonadota</taxon>
        <taxon>Gammaproteobacteria</taxon>
        <taxon>Thiotrichales</taxon>
        <taxon>Piscirickettsiaceae</taxon>
        <taxon>Sulfurivirga</taxon>
    </lineage>
</organism>
<evidence type="ECO:0008006" key="3">
    <source>
        <dbReference type="Google" id="ProtNLM"/>
    </source>
</evidence>
<proteinExistence type="predicted"/>
<dbReference type="RefSeq" id="WP_159432253.1">
    <property type="nucleotide sequence ID" value="NZ_FSRE01000001.1"/>
</dbReference>
<dbReference type="AlphaFoldDB" id="A0A1N6DZ43"/>
<dbReference type="GO" id="GO:0006974">
    <property type="term" value="P:DNA damage response"/>
    <property type="evidence" value="ECO:0007669"/>
    <property type="project" value="TreeGrafter"/>
</dbReference>
<accession>A0A1N6DZ43</accession>
<dbReference type="PANTHER" id="PTHR38785:SF1">
    <property type="entry name" value="HOMOLOG OF VIRK"/>
    <property type="match status" value="1"/>
</dbReference>
<dbReference type="PANTHER" id="PTHR38785">
    <property type="entry name" value="HOMOLOG OF VIRK"/>
    <property type="match status" value="1"/>
</dbReference>
<dbReference type="EMBL" id="FSRE01000001">
    <property type="protein sequence ID" value="SIN76045.1"/>
    <property type="molecule type" value="Genomic_DNA"/>
</dbReference>
<dbReference type="Proteomes" id="UP000198461">
    <property type="component" value="Unassembled WGS sequence"/>
</dbReference>
<dbReference type="Pfam" id="PF04393">
    <property type="entry name" value="DUF535"/>
    <property type="match status" value="1"/>
</dbReference>
<dbReference type="OrthoDB" id="6835762at2"/>
<keyword evidence="2" id="KW-1185">Reference proteome</keyword>
<dbReference type="InterPro" id="IPR007488">
    <property type="entry name" value="DUF535"/>
</dbReference>
<evidence type="ECO:0000313" key="1">
    <source>
        <dbReference type="EMBL" id="SIN76045.1"/>
    </source>
</evidence>
<sequence>MLRGYVHAVWAFWRTPLPGSQKRKAIYWLARRYDWVAELDRRFAAHGMEQVLDCYGELYYLFRRMYAFLHKDTVRDIEASSGNCLLDWAESHFATLVTHYDVEGVCAMHADRLALWESEHPAGHRLGLKLRFVHRNRREGLMTLVLRMDGEDLYYINFALRDGTVWIGSVQGAKGQVAAMRRFTQLSNGIPPQRAVYFALTVLAQQWGMTQVRGVKHAAQVFQREEKTRYKLENFNYDDFWTQLCPVGDDAHWWHLPLPYARKPLSEVNAKKRGKLKKRYAFLDWIEEGIRNGSVA</sequence>
<name>A0A1N6DZ43_9GAMM</name>
<reference evidence="1 2" key="1">
    <citation type="submission" date="2016-11" db="EMBL/GenBank/DDBJ databases">
        <authorList>
            <person name="Jaros S."/>
            <person name="Januszkiewicz K."/>
            <person name="Wedrychowicz H."/>
        </authorList>
    </citation>
    <scope>NUCLEOTIDE SEQUENCE [LARGE SCALE GENOMIC DNA]</scope>
    <source>
        <strain evidence="1 2">DSM 17737</strain>
    </source>
</reference>
<dbReference type="STRING" id="364032.SAMN05443662_0499"/>
<gene>
    <name evidence="1" type="ORF">SAMN05443662_0499</name>
</gene>